<feature type="region of interest" description="Disordered" evidence="1">
    <location>
        <begin position="463"/>
        <end position="493"/>
    </location>
</feature>
<feature type="domain" description="DUF11" evidence="3">
    <location>
        <begin position="684"/>
        <end position="794"/>
    </location>
</feature>
<gene>
    <name evidence="5" type="ORF">BJP25_23405</name>
</gene>
<feature type="domain" description="DUF11" evidence="3">
    <location>
        <begin position="1168"/>
        <end position="1279"/>
    </location>
</feature>
<feature type="region of interest" description="Disordered" evidence="1">
    <location>
        <begin position="1252"/>
        <end position="1286"/>
    </location>
</feature>
<evidence type="ECO:0000313" key="5">
    <source>
        <dbReference type="EMBL" id="OLR92264.1"/>
    </source>
</evidence>
<proteinExistence type="predicted"/>
<dbReference type="InterPro" id="IPR051172">
    <property type="entry name" value="Chlamydia_OmcB"/>
</dbReference>
<dbReference type="InterPro" id="IPR057687">
    <property type="entry name" value="DUF7927"/>
</dbReference>
<feature type="domain" description="DUF11" evidence="3">
    <location>
        <begin position="1415"/>
        <end position="1521"/>
    </location>
</feature>
<evidence type="ECO:0000259" key="4">
    <source>
        <dbReference type="Pfam" id="PF25549"/>
    </source>
</evidence>
<dbReference type="RefSeq" id="WP_075976155.1">
    <property type="nucleotide sequence ID" value="NZ_MKQR01000017.1"/>
</dbReference>
<feature type="domain" description="DUF11" evidence="3">
    <location>
        <begin position="1047"/>
        <end position="1158"/>
    </location>
</feature>
<dbReference type="PANTHER" id="PTHR34819:SF3">
    <property type="entry name" value="CELL SURFACE PROTEIN"/>
    <property type="match status" value="1"/>
</dbReference>
<dbReference type="EMBL" id="MKQR01000017">
    <property type="protein sequence ID" value="OLR92264.1"/>
    <property type="molecule type" value="Genomic_DNA"/>
</dbReference>
<feature type="domain" description="DUF7927" evidence="4">
    <location>
        <begin position="1670"/>
        <end position="1794"/>
    </location>
</feature>
<evidence type="ECO:0000256" key="2">
    <source>
        <dbReference type="SAM" id="Phobius"/>
    </source>
</evidence>
<accession>A0A1Q9LJU1</accession>
<dbReference type="Gene3D" id="2.60.40.10">
    <property type="entry name" value="Immunoglobulins"/>
    <property type="match status" value="7"/>
</dbReference>
<feature type="domain" description="DUF11" evidence="3">
    <location>
        <begin position="560"/>
        <end position="673"/>
    </location>
</feature>
<dbReference type="OrthoDB" id="3225333at2"/>
<evidence type="ECO:0000256" key="1">
    <source>
        <dbReference type="SAM" id="MobiDB-lite"/>
    </source>
</evidence>
<feature type="compositionally biased region" description="Polar residues" evidence="1">
    <location>
        <begin position="1276"/>
        <end position="1286"/>
    </location>
</feature>
<dbReference type="Pfam" id="PF25549">
    <property type="entry name" value="DUF7927"/>
    <property type="match status" value="5"/>
</dbReference>
<sequence length="2304" mass="233304">MAGRRRLWSLVAGAIAFVLVAVGVGPVVRAVAQAGPTPFPCDATYYLMQPSGAGTGTDDLGRVTFPAAGQPGGGRFERISTPDFKFNAIGYNHRDGLVYGLTRGEAVSRLFRVGANGVYDVLGVPLDGGLPMTYDQFLAGTFLVDGTYAALVGSGGPLVRFDITQRPPRIISKAPLAGIQSSDIAVNPYDDGVYAYDQNGGGLVRIDPGSGAITRVGGSPGAEVIRAQGSTWIDGQGRITLLAGDGGADGQDTFYQADFTPGTRTYGPLRRIGVEPGLSGAGDGANCAYRATFDKTAAPTSVDAGGEVTYTYRVVNGSEEARSYTFRDTLPDGRRFVGDPTVDPPIGSVAFNASRSRLTISGLQLPRGNDVTITARVSVPADAPTATVYNQAFLTGGGLPGDGLPSDFPGTADPADATPLVVRAQAGADLRITKTVGGSSANQVQQGGRFTYTLTVTNDGPAASPASTITDDVPAPLTPRAASDGGTTSGRTVTWVLGPIPARGSITRTLEVSADGPAASSVSNTATVTPGGGVPDPNPGNNTSTPPVSTTITTPQPTADLAISKQGPDTAPPGGDVVYRILVDNLGPSAATGTQVVDRLPDGFTPVSASAGGTINGQTVTWNPAAIPVDAAPIELTVVARAPVEGGTGRNTATITTLDGGPADPVPGNNTSNEVVTEVTPSADLVVTKRGPDTVQPNQSYDYAITVDNLGPSTAQSTVVTDRIPDGLVPVSASDGGVIDGQTVTWNLGAVPAAGGPRPLTVTVRAPAEKVQVANRVTATSTTPDPDPRTNTSEDVPTEVVPSADLVVTKEGPESVPAGSTFEYRVTVDNLGPSTAESTVVTDRVPDGLVPVSASDGGVVNGQTVTWNLGAVPAADGPRPLTITVRAPAEAVRVANRVVVTSPTPDPDPGSNTSQDVPTEVVARADLQVTKSGPAEVEPNQEFPYAITVDNLGPSTAQATVVTDRVPDGLVPVSASDGGVIDGQTVTWNLGAVPAADGPRTLTLVVRAPAEGARVGNTVVVGSPTPDPDPGDNTSEIVTTEVVPRADLAVTKTGKAEVVPNEEFSYAITVDNLGPSTATGVVVTDRVPDGLVVLGASDGGVVQGQTVTWNLGSIPAAEGPRPLSVRVRAPAEGLTVDNTVSATSTTTDPEPGNNTSTTVRTVVVPESDLSIVKTAPAEVVAGQPFDYTITVTNRGPSTSTSSVVTDRVPDGFTPVSASDGGTVDGADVRWSLGTLPPNGTAVRTIRVTAPAEGGVGDNVASVRPGPGAPRDPNPANDDSPTIRTTATPSADLAITKTGPATVVAGSRFTYTITVDNLGPSTSTSSVVTDRIPDGFTPVSASDGGTIDGQVVTWALGAIPVTAPPVVRTVDVLAPDEGGTASNVASVVPGEGAPDDPNPDNDRNRPQVTVAQPSADLSVVKTGLEFADAGTPFDWTVTLTNAGPSTARQTVLTDTVPAGFTVGTVPGATTAPGPGGTTVVTWALGDVPPGQTRFTVPVTAPATAGSGRNTAVVRSSTDDPDDPGDLTGTNTVQVRGFTLAKAVTPPTTSVRPGEVLTYSITATNGSTVAYDQAHGLASFRDDLTGVLDDAEVVSVDPAAEITRDDTGFTWTGPIPAGQSRTITVAVRVDSPTDDGDDVLRNTVVGGTNCATGSTAPECSPATVPVRELGLVKTVDRTVVSPGEAVTFTVAVTNTGAYDYTEQDPAAIFDDLTGVLDDAVFGDLVVDPEVGTPGPAPTREDPVLTWSGPLAAGGTVRLVYTATVSNPQTGDGRIVNLVSSGEDPRCLPADPCGPAEVPLVKAFLLDKTVDRSGGVAPGDEVTYTITVTNSGQVPYTDGAAAFTEDLSGVLDDAAVVEATADSGTLTRDGTDLRWAGDLPLADPPGTAGATITVRARVFNPDLDGDHFLVNVVTGSTNCPPPAGSPTGGSECRAGDPLPVKGLTVAKSSDRAVVRAGAPVAYTITVTNTGEVDYTDTDPATITDDLSGVLDDATYAGGAEASTGEPVTVNGTMLTWRGPLAKGATTTITYRVTVALPGTGDHLLRNTVTAPGSNCAPEPDEGTTPDPACSGGDDGQDGTVRVAEVRIEKKPTTDTATVGDTFGYAVTITNVGTVDYLATEPPTTTPAPSSTAPPSTAPSSSAPPSTVPGSTAPGPGVPATPAGVGPATWTDDLTAVLDDATYLDDAQSTTGSTTYASPRLTWSGPLPVGGAAATTYSVRVNDPASGDGTLLNAVTGPESNCACAVTTPVQPKPVAPTKPGGLASTGADVGWLLVTGFGLLLLGSAALAYTRRRTILLAYRRRRAERD</sequence>
<dbReference type="InterPro" id="IPR047589">
    <property type="entry name" value="DUF11_rpt"/>
</dbReference>
<feature type="compositionally biased region" description="Low complexity" evidence="1">
    <location>
        <begin position="539"/>
        <end position="555"/>
    </location>
</feature>
<feature type="domain" description="DUF11" evidence="3">
    <location>
        <begin position="294"/>
        <end position="395"/>
    </location>
</feature>
<feature type="domain" description="DUF11" evidence="3">
    <location>
        <begin position="805"/>
        <end position="915"/>
    </location>
</feature>
<feature type="domain" description="DUF7927" evidence="4">
    <location>
        <begin position="1537"/>
        <end position="1661"/>
    </location>
</feature>
<evidence type="ECO:0000313" key="6">
    <source>
        <dbReference type="Proteomes" id="UP000186040"/>
    </source>
</evidence>
<dbReference type="GO" id="GO:0005975">
    <property type="term" value="P:carbohydrate metabolic process"/>
    <property type="evidence" value="ECO:0007669"/>
    <property type="project" value="UniProtKB-ARBA"/>
</dbReference>
<keyword evidence="2" id="KW-1133">Transmembrane helix</keyword>
<feature type="region of interest" description="Disordered" evidence="1">
    <location>
        <begin position="2114"/>
        <end position="2163"/>
    </location>
</feature>
<feature type="domain" description="DUF11" evidence="3">
    <location>
        <begin position="1291"/>
        <end position="1403"/>
    </location>
</feature>
<feature type="domain" description="DUF11" evidence="3">
    <location>
        <begin position="429"/>
        <end position="545"/>
    </location>
</feature>
<feature type="region of interest" description="Disordered" evidence="1">
    <location>
        <begin position="1375"/>
        <end position="1406"/>
    </location>
</feature>
<feature type="compositionally biased region" description="Polar residues" evidence="1">
    <location>
        <begin position="1505"/>
        <end position="1514"/>
    </location>
</feature>
<feature type="region of interest" description="Disordered" evidence="1">
    <location>
        <begin position="776"/>
        <end position="797"/>
    </location>
</feature>
<dbReference type="InterPro" id="IPR013783">
    <property type="entry name" value="Ig-like_fold"/>
</dbReference>
<dbReference type="InterPro" id="IPR001434">
    <property type="entry name" value="OmcB-like_DUF11"/>
</dbReference>
<dbReference type="PANTHER" id="PTHR34819">
    <property type="entry name" value="LARGE CYSTEINE-RICH PERIPLASMIC PROTEIN OMCB"/>
    <property type="match status" value="1"/>
</dbReference>
<keyword evidence="2" id="KW-0812">Transmembrane</keyword>
<dbReference type="NCBIfam" id="TIGR01451">
    <property type="entry name" value="B_ant_repeat"/>
    <property type="match status" value="13"/>
</dbReference>
<feature type="compositionally biased region" description="Low complexity" evidence="1">
    <location>
        <begin position="2123"/>
        <end position="2163"/>
    </location>
</feature>
<feature type="compositionally biased region" description="Polar residues" evidence="1">
    <location>
        <begin position="776"/>
        <end position="795"/>
    </location>
</feature>
<keyword evidence="6" id="KW-1185">Reference proteome</keyword>
<reference evidence="5 6" key="1">
    <citation type="submission" date="2016-10" db="EMBL/GenBank/DDBJ databases">
        <title>The Draft Genome Sequence of Actinokineospora bangkokensis 44EHWT reveals the biosynthetic pathway of antifungal compounds Thailandins with unusual extender unit butylmalonyl-CoA.</title>
        <authorList>
            <person name="Greule A."/>
            <person name="Intra B."/>
            <person name="Flemming S."/>
            <person name="Rommel M.G."/>
            <person name="Panbangred W."/>
            <person name="Bechthold A."/>
        </authorList>
    </citation>
    <scope>NUCLEOTIDE SEQUENCE [LARGE SCALE GENOMIC DNA]</scope>
    <source>
        <strain evidence="5 6">44EHW</strain>
    </source>
</reference>
<evidence type="ECO:0008006" key="7">
    <source>
        <dbReference type="Google" id="ProtNLM"/>
    </source>
</evidence>
<feature type="transmembrane region" description="Helical" evidence="2">
    <location>
        <begin position="2266"/>
        <end position="2287"/>
    </location>
</feature>
<name>A0A1Q9LJU1_9PSEU</name>
<feature type="domain" description="DUF7927" evidence="4">
    <location>
        <begin position="2162"/>
        <end position="2245"/>
    </location>
</feature>
<comment type="caution">
    <text evidence="5">The sequence shown here is derived from an EMBL/GenBank/DDBJ whole genome shotgun (WGS) entry which is preliminary data.</text>
</comment>
<feature type="domain" description="DUF7927" evidence="4">
    <location>
        <begin position="1940"/>
        <end position="2066"/>
    </location>
</feature>
<feature type="domain" description="DUF7927" evidence="4">
    <location>
        <begin position="1805"/>
        <end position="1929"/>
    </location>
</feature>
<keyword evidence="2" id="KW-0472">Membrane</keyword>
<dbReference type="STRING" id="1193682.BJP25_23405"/>
<dbReference type="Pfam" id="PF01345">
    <property type="entry name" value="DUF11"/>
    <property type="match status" value="10"/>
</dbReference>
<evidence type="ECO:0000259" key="3">
    <source>
        <dbReference type="Pfam" id="PF01345"/>
    </source>
</evidence>
<dbReference type="Proteomes" id="UP000186040">
    <property type="component" value="Unassembled WGS sequence"/>
</dbReference>
<feature type="region of interest" description="Disordered" evidence="1">
    <location>
        <begin position="514"/>
        <end position="555"/>
    </location>
</feature>
<protein>
    <recommendedName>
        <fullName evidence="7">DUF11 domain-containing protein</fullName>
    </recommendedName>
</protein>
<feature type="domain" description="DUF11" evidence="3">
    <location>
        <begin position="926"/>
        <end position="1037"/>
    </location>
</feature>
<feature type="region of interest" description="Disordered" evidence="1">
    <location>
        <begin position="1499"/>
        <end position="1529"/>
    </location>
</feature>
<organism evidence="5 6">
    <name type="scientific">Actinokineospora bangkokensis</name>
    <dbReference type="NCBI Taxonomy" id="1193682"/>
    <lineage>
        <taxon>Bacteria</taxon>
        <taxon>Bacillati</taxon>
        <taxon>Actinomycetota</taxon>
        <taxon>Actinomycetes</taxon>
        <taxon>Pseudonocardiales</taxon>
        <taxon>Pseudonocardiaceae</taxon>
        <taxon>Actinokineospora</taxon>
    </lineage>
</organism>
<feature type="region of interest" description="Disordered" evidence="1">
    <location>
        <begin position="2044"/>
        <end position="2074"/>
    </location>
</feature>